<feature type="transmembrane region" description="Helical" evidence="7">
    <location>
        <begin position="285"/>
        <end position="306"/>
    </location>
</feature>
<comment type="caution">
    <text evidence="8">The sequence shown here is derived from an EMBL/GenBank/DDBJ whole genome shotgun (WGS) entry which is preliminary data.</text>
</comment>
<feature type="transmembrane region" description="Helical" evidence="7">
    <location>
        <begin position="170"/>
        <end position="190"/>
    </location>
</feature>
<dbReference type="Pfam" id="PF13520">
    <property type="entry name" value="AA_permease_2"/>
    <property type="match status" value="1"/>
</dbReference>
<feature type="compositionally biased region" description="Basic and acidic residues" evidence="6">
    <location>
        <begin position="15"/>
        <end position="28"/>
    </location>
</feature>
<evidence type="ECO:0000256" key="3">
    <source>
        <dbReference type="ARBA" id="ARBA00022692"/>
    </source>
</evidence>
<dbReference type="Proteomes" id="UP000800093">
    <property type="component" value="Unassembled WGS sequence"/>
</dbReference>
<dbReference type="OrthoDB" id="3257095at2759"/>
<dbReference type="InterPro" id="IPR002293">
    <property type="entry name" value="AA/rel_permease1"/>
</dbReference>
<dbReference type="PIRSF" id="PIRSF006060">
    <property type="entry name" value="AA_transporter"/>
    <property type="match status" value="1"/>
</dbReference>
<accession>A0A9P4JWN8</accession>
<proteinExistence type="predicted"/>
<keyword evidence="2" id="KW-0813">Transport</keyword>
<dbReference type="PANTHER" id="PTHR45649:SF5">
    <property type="entry name" value="GABA TRANSPORTER (EUROFUNG)-RELATED"/>
    <property type="match status" value="1"/>
</dbReference>
<feature type="region of interest" description="Disordered" evidence="6">
    <location>
        <begin position="1"/>
        <end position="35"/>
    </location>
</feature>
<keyword evidence="3 7" id="KW-0812">Transmembrane</keyword>
<feature type="transmembrane region" description="Helical" evidence="7">
    <location>
        <begin position="378"/>
        <end position="398"/>
    </location>
</feature>
<feature type="transmembrane region" description="Helical" evidence="7">
    <location>
        <begin position="126"/>
        <end position="150"/>
    </location>
</feature>
<comment type="subcellular location">
    <subcellularLocation>
        <location evidence="1">Membrane</location>
        <topology evidence="1">Multi-pass membrane protein</topology>
    </subcellularLocation>
</comment>
<keyword evidence="4 7" id="KW-1133">Transmembrane helix</keyword>
<evidence type="ECO:0000256" key="7">
    <source>
        <dbReference type="SAM" id="Phobius"/>
    </source>
</evidence>
<name>A0A9P4JWN8_9PLEO</name>
<dbReference type="GO" id="GO:0016020">
    <property type="term" value="C:membrane"/>
    <property type="evidence" value="ECO:0007669"/>
    <property type="project" value="UniProtKB-SubCell"/>
</dbReference>
<evidence type="ECO:0000256" key="5">
    <source>
        <dbReference type="ARBA" id="ARBA00023136"/>
    </source>
</evidence>
<protein>
    <submittedName>
        <fullName evidence="8">Amino acid transporter</fullName>
    </submittedName>
</protein>
<feature type="transmembrane region" description="Helical" evidence="7">
    <location>
        <begin position="82"/>
        <end position="105"/>
    </location>
</feature>
<feature type="transmembrane region" description="Helical" evidence="7">
    <location>
        <begin position="404"/>
        <end position="430"/>
    </location>
</feature>
<feature type="transmembrane region" description="Helical" evidence="7">
    <location>
        <begin position="243"/>
        <end position="264"/>
    </location>
</feature>
<dbReference type="Gene3D" id="1.20.1740.10">
    <property type="entry name" value="Amino acid/polyamine transporter I"/>
    <property type="match status" value="1"/>
</dbReference>
<evidence type="ECO:0000256" key="4">
    <source>
        <dbReference type="ARBA" id="ARBA00022989"/>
    </source>
</evidence>
<keyword evidence="5 7" id="KW-0472">Membrane</keyword>
<sequence>MADKDLGVDTVVSDYHGRGGAHEDETNQPKDFPASPGSNNVFERYINLVAIVNFGFTLQAGWETVGLTLQYALYNGGPAALVYGAILAGFGSTAIATSLGEMASMDPTVGAQYRWSARFAQRYNEFWGLMQGWVTVFAWIVNVGGSLSILSNMVQGLVIFHNPDYQPKRWHATLFMYAFIVVPVLCNLALRRVLNTLETIGGICHVLFFITVITVLSTLAERSTTDFVFKTLTHDVSGWNNPGVAWCLGLLTTVFPITSFDGVLHMIDETKEPRRRVPRSMVTSVILNAIMQFAFAICVLFCLGDYDTVAASGLPLIEIYYAATKSKAGATVLVLMHGLIFSISLFNIFASVSRLVWAFARDKGLPFSNFFTYVHPTLQIPIPALLLVAFVCALLALINIGSSVAFTALVSLPTVALYISYFIPICLLTLRKLAGRHPQYGPFKLGRWGLPINFFSLVYIVFILIWVPFPPSRPVTAETMNYAGPLCVAVIIFALIDWFTTGRRRFVVPTGPIVIPEDDSEMEAKGHY</sequence>
<organism evidence="8 9">
    <name type="scientific">Lojkania enalia</name>
    <dbReference type="NCBI Taxonomy" id="147567"/>
    <lineage>
        <taxon>Eukaryota</taxon>
        <taxon>Fungi</taxon>
        <taxon>Dikarya</taxon>
        <taxon>Ascomycota</taxon>
        <taxon>Pezizomycotina</taxon>
        <taxon>Dothideomycetes</taxon>
        <taxon>Pleosporomycetidae</taxon>
        <taxon>Pleosporales</taxon>
        <taxon>Pleosporales incertae sedis</taxon>
        <taxon>Lojkania</taxon>
    </lineage>
</organism>
<feature type="transmembrane region" description="Helical" evidence="7">
    <location>
        <begin position="450"/>
        <end position="469"/>
    </location>
</feature>
<evidence type="ECO:0000313" key="8">
    <source>
        <dbReference type="EMBL" id="KAF2257796.1"/>
    </source>
</evidence>
<feature type="transmembrane region" description="Helical" evidence="7">
    <location>
        <begin position="481"/>
        <end position="499"/>
    </location>
</feature>
<dbReference type="PANTHER" id="PTHR45649">
    <property type="entry name" value="AMINO-ACID PERMEASE BAT1"/>
    <property type="match status" value="1"/>
</dbReference>
<evidence type="ECO:0000256" key="6">
    <source>
        <dbReference type="SAM" id="MobiDB-lite"/>
    </source>
</evidence>
<feature type="transmembrane region" description="Helical" evidence="7">
    <location>
        <begin position="334"/>
        <end position="357"/>
    </location>
</feature>
<dbReference type="AlphaFoldDB" id="A0A9P4JWN8"/>
<dbReference type="EMBL" id="ML986842">
    <property type="protein sequence ID" value="KAF2257796.1"/>
    <property type="molecule type" value="Genomic_DNA"/>
</dbReference>
<evidence type="ECO:0000256" key="2">
    <source>
        <dbReference type="ARBA" id="ARBA00022448"/>
    </source>
</evidence>
<evidence type="ECO:0000256" key="1">
    <source>
        <dbReference type="ARBA" id="ARBA00004141"/>
    </source>
</evidence>
<reference evidence="9" key="1">
    <citation type="journal article" date="2020" name="Stud. Mycol.">
        <title>101 Dothideomycetes genomes: A test case for predicting lifestyles and emergence of pathogens.</title>
        <authorList>
            <person name="Haridas S."/>
            <person name="Albert R."/>
            <person name="Binder M."/>
            <person name="Bloem J."/>
            <person name="LaButti K."/>
            <person name="Salamov A."/>
            <person name="Andreopoulos B."/>
            <person name="Baker S."/>
            <person name="Barry K."/>
            <person name="Bills G."/>
            <person name="Bluhm B."/>
            <person name="Cannon C."/>
            <person name="Castanera R."/>
            <person name="Culley D."/>
            <person name="Daum C."/>
            <person name="Ezra D."/>
            <person name="Gonzalez J."/>
            <person name="Henrissat B."/>
            <person name="Kuo A."/>
            <person name="Liang C."/>
            <person name="Lipzen A."/>
            <person name="Lutzoni F."/>
            <person name="Magnuson J."/>
            <person name="Mondo S."/>
            <person name="Nolan M."/>
            <person name="Ohm R."/>
            <person name="Pangilinan J."/>
            <person name="Park H.-J."/>
            <person name="Ramirez L."/>
            <person name="Alfaro M."/>
            <person name="Sun H."/>
            <person name="Tritt A."/>
            <person name="Yoshinaga Y."/>
            <person name="Zwiers L.-H."/>
            <person name="Turgeon B."/>
            <person name="Goodwin S."/>
            <person name="Spatafora J."/>
            <person name="Crous P."/>
            <person name="Grigoriev I."/>
        </authorList>
    </citation>
    <scope>NUCLEOTIDE SEQUENCE [LARGE SCALE GENOMIC DNA]</scope>
    <source>
        <strain evidence="9">CBS 304.66</strain>
    </source>
</reference>
<feature type="transmembrane region" description="Helical" evidence="7">
    <location>
        <begin position="45"/>
        <end position="62"/>
    </location>
</feature>
<feature type="transmembrane region" description="Helical" evidence="7">
    <location>
        <begin position="202"/>
        <end position="220"/>
    </location>
</feature>
<keyword evidence="9" id="KW-1185">Reference proteome</keyword>
<dbReference type="GO" id="GO:0022857">
    <property type="term" value="F:transmembrane transporter activity"/>
    <property type="evidence" value="ECO:0007669"/>
    <property type="project" value="InterPro"/>
</dbReference>
<evidence type="ECO:0000313" key="9">
    <source>
        <dbReference type="Proteomes" id="UP000800093"/>
    </source>
</evidence>
<gene>
    <name evidence="8" type="ORF">CC78DRAFT_505685</name>
</gene>